<dbReference type="CDD" id="cd00170">
    <property type="entry name" value="SEC14"/>
    <property type="match status" value="1"/>
</dbReference>
<gene>
    <name evidence="2" type="ORF">GIB67_019748</name>
</gene>
<keyword evidence="3" id="KW-1185">Reference proteome</keyword>
<dbReference type="SMART" id="SM00516">
    <property type="entry name" value="SEC14"/>
    <property type="match status" value="1"/>
</dbReference>
<evidence type="ECO:0000313" key="3">
    <source>
        <dbReference type="Proteomes" id="UP000541444"/>
    </source>
</evidence>
<evidence type="ECO:0000313" key="2">
    <source>
        <dbReference type="EMBL" id="KAF6155222.1"/>
    </source>
</evidence>
<dbReference type="PANTHER" id="PTHR47556">
    <property type="entry name" value="SEC14P-LIKE PHOSPHATIDYLINOSITOL TRANSFER FAMILY PROTEIN"/>
    <property type="match status" value="1"/>
</dbReference>
<dbReference type="PANTHER" id="PTHR47556:SF1">
    <property type="entry name" value="SEC14P-LIKE PHOSPHATIDYLINOSITOL TRANSFER FAMILY PROTEIN"/>
    <property type="match status" value="1"/>
</dbReference>
<proteinExistence type="predicted"/>
<name>A0A7J7MK80_9MAGN</name>
<dbReference type="SUPFAM" id="SSF52087">
    <property type="entry name" value="CRAL/TRIO domain"/>
    <property type="match status" value="1"/>
</dbReference>
<sequence>MSCFDVGFVAFGVVGLVMRLDKWVFVVVESWGRRVYKLSCSRGLYQRGLENMQPIITTAWFMVVIAVDVVVVLVEEQPLTTASFSDMPVTMWLQKQDPIENEKLCVFLIEKALSRLPDEKEEILGIFDLRGFSTDNADLQFLKFLFDAFYYYYPKRLEQVLFVDAPFVFLPLWQLVKPLLRSYASLVRFCSAEDVRKEYFTETTVPEDFRA</sequence>
<protein>
    <recommendedName>
        <fullName evidence="1">CRAL-TRIO domain-containing protein</fullName>
    </recommendedName>
</protein>
<evidence type="ECO:0000259" key="1">
    <source>
        <dbReference type="PROSITE" id="PS50191"/>
    </source>
</evidence>
<dbReference type="AlphaFoldDB" id="A0A7J7MK80"/>
<dbReference type="PROSITE" id="PS50191">
    <property type="entry name" value="CRAL_TRIO"/>
    <property type="match status" value="1"/>
</dbReference>
<dbReference type="EMBL" id="JACGCM010001428">
    <property type="protein sequence ID" value="KAF6155222.1"/>
    <property type="molecule type" value="Genomic_DNA"/>
</dbReference>
<comment type="caution">
    <text evidence="2">The sequence shown here is derived from an EMBL/GenBank/DDBJ whole genome shotgun (WGS) entry which is preliminary data.</text>
</comment>
<dbReference type="Gene3D" id="3.40.525.10">
    <property type="entry name" value="CRAL-TRIO lipid binding domain"/>
    <property type="match status" value="1"/>
</dbReference>
<dbReference type="Proteomes" id="UP000541444">
    <property type="component" value="Unassembled WGS sequence"/>
</dbReference>
<reference evidence="2 3" key="1">
    <citation type="journal article" date="2020" name="IScience">
        <title>Genome Sequencing of the Endangered Kingdonia uniflora (Circaeasteraceae, Ranunculales) Reveals Potential Mechanisms of Evolutionary Specialization.</title>
        <authorList>
            <person name="Sun Y."/>
            <person name="Deng T."/>
            <person name="Zhang A."/>
            <person name="Moore M.J."/>
            <person name="Landis J.B."/>
            <person name="Lin N."/>
            <person name="Zhang H."/>
            <person name="Zhang X."/>
            <person name="Huang J."/>
            <person name="Zhang X."/>
            <person name="Sun H."/>
            <person name="Wang H."/>
        </authorList>
    </citation>
    <scope>NUCLEOTIDE SEQUENCE [LARGE SCALE GENOMIC DNA]</scope>
    <source>
        <strain evidence="2">TB1705</strain>
        <tissue evidence="2">Leaf</tissue>
    </source>
</reference>
<accession>A0A7J7MK80</accession>
<dbReference type="InterPro" id="IPR036865">
    <property type="entry name" value="CRAL-TRIO_dom_sf"/>
</dbReference>
<dbReference type="Pfam" id="PF00650">
    <property type="entry name" value="CRAL_TRIO"/>
    <property type="match status" value="1"/>
</dbReference>
<dbReference type="OrthoDB" id="75724at2759"/>
<feature type="domain" description="CRAL-TRIO" evidence="1">
    <location>
        <begin position="77"/>
        <end position="211"/>
    </location>
</feature>
<dbReference type="InterPro" id="IPR001251">
    <property type="entry name" value="CRAL-TRIO_dom"/>
</dbReference>
<organism evidence="2 3">
    <name type="scientific">Kingdonia uniflora</name>
    <dbReference type="NCBI Taxonomy" id="39325"/>
    <lineage>
        <taxon>Eukaryota</taxon>
        <taxon>Viridiplantae</taxon>
        <taxon>Streptophyta</taxon>
        <taxon>Embryophyta</taxon>
        <taxon>Tracheophyta</taxon>
        <taxon>Spermatophyta</taxon>
        <taxon>Magnoliopsida</taxon>
        <taxon>Ranunculales</taxon>
        <taxon>Circaeasteraceae</taxon>
        <taxon>Kingdonia</taxon>
    </lineage>
</organism>